<reference evidence="3" key="1">
    <citation type="submission" date="2016-10" db="EMBL/GenBank/DDBJ databases">
        <authorList>
            <person name="Varghese N."/>
            <person name="Submissions S."/>
        </authorList>
    </citation>
    <scope>NUCLEOTIDE SEQUENCE [LARGE SCALE GENOMIC DNA]</scope>
    <source>
        <strain evidence="3">DSM 21424</strain>
    </source>
</reference>
<dbReference type="OrthoDB" id="9763456at2"/>
<organism evidence="2 3">
    <name type="scientific">Limimaricola pyoseonensis</name>
    <dbReference type="NCBI Taxonomy" id="521013"/>
    <lineage>
        <taxon>Bacteria</taxon>
        <taxon>Pseudomonadati</taxon>
        <taxon>Pseudomonadota</taxon>
        <taxon>Alphaproteobacteria</taxon>
        <taxon>Rhodobacterales</taxon>
        <taxon>Paracoccaceae</taxon>
        <taxon>Limimaricola</taxon>
    </lineage>
</organism>
<evidence type="ECO:0000313" key="2">
    <source>
        <dbReference type="EMBL" id="SDF03536.1"/>
    </source>
</evidence>
<dbReference type="AlphaFoldDB" id="A0A1G7HT75"/>
<evidence type="ECO:0000259" key="1">
    <source>
        <dbReference type="Pfam" id="PF07287"/>
    </source>
</evidence>
<dbReference type="PANTHER" id="PTHR47472:SF1">
    <property type="entry name" value="DUF1446-DOMAIN-CONTAINING PROTEIN"/>
    <property type="match status" value="1"/>
</dbReference>
<evidence type="ECO:0000313" key="3">
    <source>
        <dbReference type="Proteomes" id="UP000198922"/>
    </source>
</evidence>
<name>A0A1G7HT75_9RHOB</name>
<dbReference type="InterPro" id="IPR010839">
    <property type="entry name" value="AtuA_N"/>
</dbReference>
<dbReference type="Pfam" id="PF07287">
    <property type="entry name" value="AtuA"/>
    <property type="match status" value="1"/>
</dbReference>
<proteinExistence type="predicted"/>
<dbReference type="RefSeq" id="WP_090113749.1">
    <property type="nucleotide sequence ID" value="NZ_FNAT01000006.1"/>
</dbReference>
<feature type="domain" description="Acyclic terpene utilisation N-terminal" evidence="1">
    <location>
        <begin position="6"/>
        <end position="450"/>
    </location>
</feature>
<gene>
    <name evidence="2" type="ORF">SAMN04488567_3282</name>
</gene>
<dbReference type="EMBL" id="FNAT01000006">
    <property type="protein sequence ID" value="SDF03536.1"/>
    <property type="molecule type" value="Genomic_DNA"/>
</dbReference>
<accession>A0A1G7HT75</accession>
<dbReference type="PANTHER" id="PTHR47472">
    <property type="entry name" value="PROPIONYL-COA CARBOXYLASE"/>
    <property type="match status" value="1"/>
</dbReference>
<keyword evidence="3" id="KW-1185">Reference proteome</keyword>
<protein>
    <recommendedName>
        <fullName evidence="1">Acyclic terpene utilisation N-terminal domain-containing protein</fullName>
    </recommendedName>
</protein>
<dbReference type="Proteomes" id="UP000198922">
    <property type="component" value="Unassembled WGS sequence"/>
</dbReference>
<dbReference type="STRING" id="521013.SAMN04488567_3282"/>
<sequence length="453" mass="47684">MDAFLIGCGAGFSGDRVDAPGPVVDHLIRSGAPAGLMIETLGERTLALAQKARQKDERAGYEPLLDALLRPVLRRCLDHGIPIVSNMGAANPRAAAERIHRIAEEIGCARPRIAIVTGDDIAAQLSDIPLQPWEGDDGRALAEGTQVIAANAYLGAERIRDALGAGAQIVITGRVADPSLALGLLLHHFGWAADDWPRLAAGMLAGHLVECGSQVTGGYFADPARKPVDGMADLGFPVVEVGRDGALVVTKPENTGGMVDLRTVKEQLLYEVHDPAHYITPDVIIDLSGVSVSQQGPDRVAVHGVTGRAATDSYKVTISYPGGWLGEGEISYAGPGALARARLARDVLRDRLELRGLALRHRFDLIGVASVFDSDDGALSAAALQAPTDIRLRMAVEGESRELVEAATQEVLALLCCGPAGGGGVRRAATERIHTISCLAPKAAVHTRMELLA</sequence>